<evidence type="ECO:0000313" key="1">
    <source>
        <dbReference type="EMBL" id="CAB4129987.1"/>
    </source>
</evidence>
<proteinExistence type="predicted"/>
<dbReference type="EMBL" id="LR796237">
    <property type="protein sequence ID" value="CAB4129987.1"/>
    <property type="molecule type" value="Genomic_DNA"/>
</dbReference>
<organism evidence="1">
    <name type="scientific">uncultured Caudovirales phage</name>
    <dbReference type="NCBI Taxonomy" id="2100421"/>
    <lineage>
        <taxon>Viruses</taxon>
        <taxon>Duplodnaviria</taxon>
        <taxon>Heunggongvirae</taxon>
        <taxon>Uroviricota</taxon>
        <taxon>Caudoviricetes</taxon>
        <taxon>Peduoviridae</taxon>
        <taxon>Maltschvirus</taxon>
        <taxon>Maltschvirus maltsch</taxon>
    </lineage>
</organism>
<sequence>MPSNTTLKGYSKIPTDYTGDIWIEGQIVTLEAELLRLRQALKPQPKREWASLTEEEISAIGKRMFSFTYDACTDGAFARAIEAKLKEKNT</sequence>
<reference evidence="1" key="1">
    <citation type="submission" date="2020-04" db="EMBL/GenBank/DDBJ databases">
        <authorList>
            <person name="Chiriac C."/>
            <person name="Salcher M."/>
            <person name="Ghai R."/>
            <person name="Kavagutti S V."/>
        </authorList>
    </citation>
    <scope>NUCLEOTIDE SEQUENCE</scope>
</reference>
<gene>
    <name evidence="1" type="ORF">UFOVP116_213</name>
</gene>
<name>A0A6J5LA83_9CAUD</name>
<protein>
    <submittedName>
        <fullName evidence="1">Uncharacterized protein</fullName>
    </submittedName>
</protein>
<accession>A0A6J5LA83</accession>